<dbReference type="PROSITE" id="PS51186">
    <property type="entry name" value="GNAT"/>
    <property type="match status" value="1"/>
</dbReference>
<dbReference type="OMA" id="GCCALRP"/>
<dbReference type="PANTHER" id="PTHR43305">
    <property type="entry name" value="FAMILY N-ACETYLTRANSFERASE, PUTATIVE (AFU_ORTHOLOGUE AFUA_2G01380)-RELATED"/>
    <property type="match status" value="1"/>
</dbReference>
<dbReference type="Gene3D" id="3.40.630.30">
    <property type="match status" value="1"/>
</dbReference>
<feature type="domain" description="N-acetyltransferase" evidence="1">
    <location>
        <begin position="22"/>
        <end position="169"/>
    </location>
</feature>
<dbReference type="EMBL" id="KV907500">
    <property type="protein sequence ID" value="OOF95239.1"/>
    <property type="molecule type" value="Genomic_DNA"/>
</dbReference>
<dbReference type="CDD" id="cd04301">
    <property type="entry name" value="NAT_SF"/>
    <property type="match status" value="1"/>
</dbReference>
<dbReference type="Proteomes" id="UP000188318">
    <property type="component" value="Unassembled WGS sequence"/>
</dbReference>
<evidence type="ECO:0000313" key="3">
    <source>
        <dbReference type="Proteomes" id="UP000188318"/>
    </source>
</evidence>
<evidence type="ECO:0000313" key="2">
    <source>
        <dbReference type="EMBL" id="OOF95239.1"/>
    </source>
</evidence>
<dbReference type="VEuPathDB" id="FungiDB:ASPCADRAFT_507145"/>
<dbReference type="GO" id="GO:0016747">
    <property type="term" value="F:acyltransferase activity, transferring groups other than amino-acyl groups"/>
    <property type="evidence" value="ECO:0007669"/>
    <property type="project" value="InterPro"/>
</dbReference>
<dbReference type="InterPro" id="IPR000182">
    <property type="entry name" value="GNAT_dom"/>
</dbReference>
<sequence>MTTPTPTPTYHIIPATTPSHLTTARTLFTTYAQWLNIDLTFQNFEAELSSLPGKYSPPDGEILLAYSTTSPPLPLGCVALRPLPSPPQSPRQFCEVKRLYVAPEARRMGLGRALVNAIVERAKELGYREMRLDTLRTMEGPVRLYQSLGFVEIEPYYDATAAPLYREMVFLGRDLWVDSI</sequence>
<name>A0A1R3RLA8_ASPC5</name>
<dbReference type="Pfam" id="PF00583">
    <property type="entry name" value="Acetyltransf_1"/>
    <property type="match status" value="1"/>
</dbReference>
<protein>
    <recommendedName>
        <fullName evidence="1">N-acetyltransferase domain-containing protein</fullName>
    </recommendedName>
</protein>
<gene>
    <name evidence="2" type="ORF">ASPCADRAFT_507145</name>
</gene>
<accession>A0A1R3RLA8</accession>
<proteinExistence type="predicted"/>
<keyword evidence="3" id="KW-1185">Reference proteome</keyword>
<dbReference type="PANTHER" id="PTHR43305:SF1">
    <property type="entry name" value="FAMILY N-ACETYLTRANSFERASE, PUTATIVE (AFU_ORTHOLOGUE AFUA_2G01380)-RELATED"/>
    <property type="match status" value="1"/>
</dbReference>
<reference evidence="3" key="1">
    <citation type="journal article" date="2017" name="Genome Biol.">
        <title>Comparative genomics reveals high biological diversity and specific adaptations in the industrially and medically important fungal genus Aspergillus.</title>
        <authorList>
            <person name="de Vries R.P."/>
            <person name="Riley R."/>
            <person name="Wiebenga A."/>
            <person name="Aguilar-Osorio G."/>
            <person name="Amillis S."/>
            <person name="Uchima C.A."/>
            <person name="Anderluh G."/>
            <person name="Asadollahi M."/>
            <person name="Askin M."/>
            <person name="Barry K."/>
            <person name="Battaglia E."/>
            <person name="Bayram O."/>
            <person name="Benocci T."/>
            <person name="Braus-Stromeyer S.A."/>
            <person name="Caldana C."/>
            <person name="Canovas D."/>
            <person name="Cerqueira G.C."/>
            <person name="Chen F."/>
            <person name="Chen W."/>
            <person name="Choi C."/>
            <person name="Clum A."/>
            <person name="Dos Santos R.A."/>
            <person name="Damasio A.R."/>
            <person name="Diallinas G."/>
            <person name="Emri T."/>
            <person name="Fekete E."/>
            <person name="Flipphi M."/>
            <person name="Freyberg S."/>
            <person name="Gallo A."/>
            <person name="Gournas C."/>
            <person name="Habgood R."/>
            <person name="Hainaut M."/>
            <person name="Harispe M.L."/>
            <person name="Henrissat B."/>
            <person name="Hilden K.S."/>
            <person name="Hope R."/>
            <person name="Hossain A."/>
            <person name="Karabika E."/>
            <person name="Karaffa L."/>
            <person name="Karanyi Z."/>
            <person name="Krasevec N."/>
            <person name="Kuo A."/>
            <person name="Kusch H."/>
            <person name="LaButti K."/>
            <person name="Lagendijk E.L."/>
            <person name="Lapidus A."/>
            <person name="Levasseur A."/>
            <person name="Lindquist E."/>
            <person name="Lipzen A."/>
            <person name="Logrieco A.F."/>
            <person name="MacCabe A."/>
            <person name="Maekelae M.R."/>
            <person name="Malavazi I."/>
            <person name="Melin P."/>
            <person name="Meyer V."/>
            <person name="Mielnichuk N."/>
            <person name="Miskei M."/>
            <person name="Molnar A.P."/>
            <person name="Mule G."/>
            <person name="Ngan C.Y."/>
            <person name="Orejas M."/>
            <person name="Orosz E."/>
            <person name="Ouedraogo J.P."/>
            <person name="Overkamp K.M."/>
            <person name="Park H.-S."/>
            <person name="Perrone G."/>
            <person name="Piumi F."/>
            <person name="Punt P.J."/>
            <person name="Ram A.F."/>
            <person name="Ramon A."/>
            <person name="Rauscher S."/>
            <person name="Record E."/>
            <person name="Riano-Pachon D.M."/>
            <person name="Robert V."/>
            <person name="Roehrig J."/>
            <person name="Ruller R."/>
            <person name="Salamov A."/>
            <person name="Salih N.S."/>
            <person name="Samson R.A."/>
            <person name="Sandor E."/>
            <person name="Sanguinetti M."/>
            <person name="Schuetze T."/>
            <person name="Sepcic K."/>
            <person name="Shelest E."/>
            <person name="Sherlock G."/>
            <person name="Sophianopoulou V."/>
            <person name="Squina F.M."/>
            <person name="Sun H."/>
            <person name="Susca A."/>
            <person name="Todd R.B."/>
            <person name="Tsang A."/>
            <person name="Unkles S.E."/>
            <person name="van de Wiele N."/>
            <person name="van Rossen-Uffink D."/>
            <person name="Oliveira J.V."/>
            <person name="Vesth T.C."/>
            <person name="Visser J."/>
            <person name="Yu J.-H."/>
            <person name="Zhou M."/>
            <person name="Andersen M.R."/>
            <person name="Archer D.B."/>
            <person name="Baker S.E."/>
            <person name="Benoit I."/>
            <person name="Brakhage A.A."/>
            <person name="Braus G.H."/>
            <person name="Fischer R."/>
            <person name="Frisvad J.C."/>
            <person name="Goldman G.H."/>
            <person name="Houbraken J."/>
            <person name="Oakley B."/>
            <person name="Pocsi I."/>
            <person name="Scazzocchio C."/>
            <person name="Seiboth B."/>
            <person name="vanKuyk P.A."/>
            <person name="Wortman J."/>
            <person name="Dyer P.S."/>
            <person name="Grigoriev I.V."/>
        </authorList>
    </citation>
    <scope>NUCLEOTIDE SEQUENCE [LARGE SCALE GENOMIC DNA]</scope>
    <source>
        <strain evidence="3">ITEM 5010</strain>
    </source>
</reference>
<dbReference type="InterPro" id="IPR016181">
    <property type="entry name" value="Acyl_CoA_acyltransferase"/>
</dbReference>
<dbReference type="AlphaFoldDB" id="A0A1R3RLA8"/>
<dbReference type="SUPFAM" id="SSF55729">
    <property type="entry name" value="Acyl-CoA N-acyltransferases (Nat)"/>
    <property type="match status" value="1"/>
</dbReference>
<dbReference type="InterPro" id="IPR052777">
    <property type="entry name" value="Acetyltransferase_Enz"/>
</dbReference>
<organism evidence="2 3">
    <name type="scientific">Aspergillus carbonarius (strain ITEM 5010)</name>
    <dbReference type="NCBI Taxonomy" id="602072"/>
    <lineage>
        <taxon>Eukaryota</taxon>
        <taxon>Fungi</taxon>
        <taxon>Dikarya</taxon>
        <taxon>Ascomycota</taxon>
        <taxon>Pezizomycotina</taxon>
        <taxon>Eurotiomycetes</taxon>
        <taxon>Eurotiomycetidae</taxon>
        <taxon>Eurotiales</taxon>
        <taxon>Aspergillaceae</taxon>
        <taxon>Aspergillus</taxon>
        <taxon>Aspergillus subgen. Circumdati</taxon>
    </lineage>
</organism>
<dbReference type="OrthoDB" id="41532at2759"/>
<evidence type="ECO:0000259" key="1">
    <source>
        <dbReference type="PROSITE" id="PS51186"/>
    </source>
</evidence>
<dbReference type="STRING" id="602072.A0A1R3RLA8"/>